<comment type="caution">
    <text evidence="1">The sequence shown here is derived from an EMBL/GenBank/DDBJ whole genome shotgun (WGS) entry which is preliminary data.</text>
</comment>
<reference evidence="1 2" key="1">
    <citation type="submission" date="2024-04" db="EMBL/GenBank/DDBJ databases">
        <authorList>
            <person name="Rising A."/>
            <person name="Reimegard J."/>
            <person name="Sonavane S."/>
            <person name="Akerstrom W."/>
            <person name="Nylinder S."/>
            <person name="Hedman E."/>
            <person name="Kallberg Y."/>
        </authorList>
    </citation>
    <scope>NUCLEOTIDE SEQUENCE [LARGE SCALE GENOMIC DNA]</scope>
</reference>
<sequence length="45" mass="5477">MKGVGNIVQKKSHPLSMSIIMQDYLLRESFFLYFIEINKKDWNWK</sequence>
<organism evidence="1 2">
    <name type="scientific">Larinioides sclopetarius</name>
    <dbReference type="NCBI Taxonomy" id="280406"/>
    <lineage>
        <taxon>Eukaryota</taxon>
        <taxon>Metazoa</taxon>
        <taxon>Ecdysozoa</taxon>
        <taxon>Arthropoda</taxon>
        <taxon>Chelicerata</taxon>
        <taxon>Arachnida</taxon>
        <taxon>Araneae</taxon>
        <taxon>Araneomorphae</taxon>
        <taxon>Entelegynae</taxon>
        <taxon>Araneoidea</taxon>
        <taxon>Araneidae</taxon>
        <taxon>Larinioides</taxon>
    </lineage>
</organism>
<name>A0AAV1ZHS0_9ARAC</name>
<evidence type="ECO:0000313" key="1">
    <source>
        <dbReference type="EMBL" id="CAL1270634.1"/>
    </source>
</evidence>
<feature type="non-terminal residue" evidence="1">
    <location>
        <position position="45"/>
    </location>
</feature>
<accession>A0AAV1ZHS0</accession>
<gene>
    <name evidence="1" type="ORF">LARSCL_LOCUS5408</name>
</gene>
<dbReference type="AlphaFoldDB" id="A0AAV1ZHS0"/>
<dbReference type="EMBL" id="CAXIEN010000050">
    <property type="protein sequence ID" value="CAL1270634.1"/>
    <property type="molecule type" value="Genomic_DNA"/>
</dbReference>
<dbReference type="Proteomes" id="UP001497382">
    <property type="component" value="Unassembled WGS sequence"/>
</dbReference>
<proteinExistence type="predicted"/>
<evidence type="ECO:0000313" key="2">
    <source>
        <dbReference type="Proteomes" id="UP001497382"/>
    </source>
</evidence>
<keyword evidence="2" id="KW-1185">Reference proteome</keyword>
<protein>
    <submittedName>
        <fullName evidence="1">Uncharacterized protein</fullName>
    </submittedName>
</protein>